<dbReference type="GO" id="GO:0000435">
    <property type="term" value="P:positive regulation of transcription from RNA polymerase II promoter by galactose"/>
    <property type="evidence" value="ECO:0007669"/>
    <property type="project" value="TreeGrafter"/>
</dbReference>
<dbReference type="InterPro" id="IPR051127">
    <property type="entry name" value="Fungal_SecMet_Regulators"/>
</dbReference>
<sequence>MPSKKAKCDQGRPCQVCKDREVPCIYSESSSQKFMRGSDTGNSFLLDKTSRPPPLRVSPVVRERALEDEYFQLPGIPSQYQHQERPVSFQDAFPSSGDYPLWREFENETMLAVNHQTSGTEFYGPSSNFISLNKLLSKARQLIAADPSKPASTDHHTVSPGFLPDPSAGSSNLSTVRSQSTAAETPGLTQNLASIDPPHTPLSVVNLLCDETATLPDPRPSSPVTVAGRAQKQPSSAPVTPATIQTASPHEPNAHHDPETPGAQPRSIDVQVAVQNSSDCFFGNPMLLEIEYVNIYFNNLHYISPFLDTGIFKERCGREIWAASALKRLRRNQMHFLALYNAVLAVGALAAPTDALESSRSELGAPWEENHSLHSRKVVPSSIRLSKLYFQRARRLLGDVFEICSLEGAQALLLLSIWCHHALRPHASYMYSGMAVRTAFAIGITSTNRSQPEESQVASARTWWCIYCHEIKITCSSGRESSMSAPSKYRLPTPLSAVSLSAIHRSASRNIYSLEANYEQISQSARQLDEELTVWNATLPRWLNPDVVSFKEPEWMSKQKLALQIGFHHIRAFIYRPFLSLPSATVDFDHSVSICLLEASATIKILHSAFTHRHYVRSWWYNATYILYASTVLLQ</sequence>
<dbReference type="GO" id="GO:0006351">
    <property type="term" value="P:DNA-templated transcription"/>
    <property type="evidence" value="ECO:0007669"/>
    <property type="project" value="InterPro"/>
</dbReference>
<feature type="compositionally biased region" description="Polar residues" evidence="5">
    <location>
        <begin position="32"/>
        <end position="43"/>
    </location>
</feature>
<accession>A0A2J6TGA2</accession>
<dbReference type="EMBL" id="KZ613785">
    <property type="protein sequence ID" value="PMD62041.1"/>
    <property type="molecule type" value="Genomic_DNA"/>
</dbReference>
<proteinExistence type="predicted"/>
<dbReference type="STRING" id="1095630.A0A2J6TGA2"/>
<dbReference type="GeneID" id="36580266"/>
<dbReference type="InterPro" id="IPR001138">
    <property type="entry name" value="Zn2Cys6_DnaBD"/>
</dbReference>
<keyword evidence="1" id="KW-0479">Metal-binding</keyword>
<dbReference type="InterPro" id="IPR036864">
    <property type="entry name" value="Zn2-C6_fun-type_DNA-bd_sf"/>
</dbReference>
<dbReference type="RefSeq" id="XP_024738945.1">
    <property type="nucleotide sequence ID" value="XM_024872185.1"/>
</dbReference>
<keyword evidence="2" id="KW-0805">Transcription regulation</keyword>
<keyword evidence="4" id="KW-0539">Nucleus</keyword>
<dbReference type="Pfam" id="PF04082">
    <property type="entry name" value="Fungal_trans"/>
    <property type="match status" value="1"/>
</dbReference>
<dbReference type="SMART" id="SM00906">
    <property type="entry name" value="Fungal_trans"/>
    <property type="match status" value="1"/>
</dbReference>
<dbReference type="PANTHER" id="PTHR47424">
    <property type="entry name" value="REGULATORY PROTEIN GAL4"/>
    <property type="match status" value="1"/>
</dbReference>
<evidence type="ECO:0000256" key="5">
    <source>
        <dbReference type="SAM" id="MobiDB-lite"/>
    </source>
</evidence>
<dbReference type="GO" id="GO:0000981">
    <property type="term" value="F:DNA-binding transcription factor activity, RNA polymerase II-specific"/>
    <property type="evidence" value="ECO:0007669"/>
    <property type="project" value="InterPro"/>
</dbReference>
<evidence type="ECO:0000259" key="6">
    <source>
        <dbReference type="SMART" id="SM00906"/>
    </source>
</evidence>
<reference evidence="7 8" key="1">
    <citation type="submission" date="2016-04" db="EMBL/GenBank/DDBJ databases">
        <title>A degradative enzymes factory behind the ericoid mycorrhizal symbiosis.</title>
        <authorList>
            <consortium name="DOE Joint Genome Institute"/>
            <person name="Martino E."/>
            <person name="Morin E."/>
            <person name="Grelet G."/>
            <person name="Kuo A."/>
            <person name="Kohler A."/>
            <person name="Daghino S."/>
            <person name="Barry K."/>
            <person name="Choi C."/>
            <person name="Cichocki N."/>
            <person name="Clum A."/>
            <person name="Copeland A."/>
            <person name="Hainaut M."/>
            <person name="Haridas S."/>
            <person name="Labutti K."/>
            <person name="Lindquist E."/>
            <person name="Lipzen A."/>
            <person name="Khouja H.-R."/>
            <person name="Murat C."/>
            <person name="Ohm R."/>
            <person name="Olson A."/>
            <person name="Spatafora J."/>
            <person name="Veneault-Fourrey C."/>
            <person name="Henrissat B."/>
            <person name="Grigoriev I."/>
            <person name="Martin F."/>
            <person name="Perotto S."/>
        </authorList>
    </citation>
    <scope>NUCLEOTIDE SEQUENCE [LARGE SCALE GENOMIC DNA]</scope>
    <source>
        <strain evidence="7 8">E</strain>
    </source>
</reference>
<dbReference type="InParanoid" id="A0A2J6TGA2"/>
<dbReference type="Proteomes" id="UP000235371">
    <property type="component" value="Unassembled WGS sequence"/>
</dbReference>
<dbReference type="GO" id="GO:0000978">
    <property type="term" value="F:RNA polymerase II cis-regulatory region sequence-specific DNA binding"/>
    <property type="evidence" value="ECO:0007669"/>
    <property type="project" value="TreeGrafter"/>
</dbReference>
<feature type="domain" description="Xylanolytic transcriptional activator regulatory" evidence="6">
    <location>
        <begin position="428"/>
        <end position="500"/>
    </location>
</feature>
<feature type="region of interest" description="Disordered" evidence="5">
    <location>
        <begin position="213"/>
        <end position="265"/>
    </location>
</feature>
<feature type="compositionally biased region" description="Polar residues" evidence="5">
    <location>
        <begin position="232"/>
        <end position="248"/>
    </location>
</feature>
<dbReference type="GO" id="GO:0008270">
    <property type="term" value="F:zinc ion binding"/>
    <property type="evidence" value="ECO:0007669"/>
    <property type="project" value="InterPro"/>
</dbReference>
<evidence type="ECO:0000256" key="2">
    <source>
        <dbReference type="ARBA" id="ARBA00023015"/>
    </source>
</evidence>
<dbReference type="PANTHER" id="PTHR47424:SF15">
    <property type="entry name" value="ZN(II)2CYS6 TRANSCRIPTION FACTOR (EUROFUNG)"/>
    <property type="match status" value="1"/>
</dbReference>
<evidence type="ECO:0000256" key="1">
    <source>
        <dbReference type="ARBA" id="ARBA00022723"/>
    </source>
</evidence>
<feature type="compositionally biased region" description="Polar residues" evidence="5">
    <location>
        <begin position="168"/>
        <end position="193"/>
    </location>
</feature>
<dbReference type="Gene3D" id="4.10.240.10">
    <property type="entry name" value="Zn(2)-C6 fungal-type DNA-binding domain"/>
    <property type="match status" value="1"/>
</dbReference>
<feature type="region of interest" description="Disordered" evidence="5">
    <location>
        <begin position="32"/>
        <end position="51"/>
    </location>
</feature>
<keyword evidence="3" id="KW-0804">Transcription</keyword>
<evidence type="ECO:0000313" key="7">
    <source>
        <dbReference type="EMBL" id="PMD62041.1"/>
    </source>
</evidence>
<dbReference type="InterPro" id="IPR007219">
    <property type="entry name" value="XnlR_reg_dom"/>
</dbReference>
<evidence type="ECO:0000256" key="4">
    <source>
        <dbReference type="ARBA" id="ARBA00023242"/>
    </source>
</evidence>
<dbReference type="AlphaFoldDB" id="A0A2J6TGA2"/>
<dbReference type="CDD" id="cd00067">
    <property type="entry name" value="GAL4"/>
    <property type="match status" value="1"/>
</dbReference>
<keyword evidence="8" id="KW-1185">Reference proteome</keyword>
<dbReference type="CDD" id="cd12148">
    <property type="entry name" value="fungal_TF_MHR"/>
    <property type="match status" value="1"/>
</dbReference>
<dbReference type="GO" id="GO:0005634">
    <property type="term" value="C:nucleus"/>
    <property type="evidence" value="ECO:0007669"/>
    <property type="project" value="TreeGrafter"/>
</dbReference>
<organism evidence="7 8">
    <name type="scientific">Hyaloscypha bicolor E</name>
    <dbReference type="NCBI Taxonomy" id="1095630"/>
    <lineage>
        <taxon>Eukaryota</taxon>
        <taxon>Fungi</taxon>
        <taxon>Dikarya</taxon>
        <taxon>Ascomycota</taxon>
        <taxon>Pezizomycotina</taxon>
        <taxon>Leotiomycetes</taxon>
        <taxon>Helotiales</taxon>
        <taxon>Hyaloscyphaceae</taxon>
        <taxon>Hyaloscypha</taxon>
        <taxon>Hyaloscypha bicolor</taxon>
    </lineage>
</organism>
<dbReference type="OrthoDB" id="2571985at2759"/>
<protein>
    <recommendedName>
        <fullName evidence="6">Xylanolytic transcriptional activator regulatory domain-containing protein</fullName>
    </recommendedName>
</protein>
<feature type="region of interest" description="Disordered" evidence="5">
    <location>
        <begin position="146"/>
        <end position="196"/>
    </location>
</feature>
<evidence type="ECO:0000313" key="8">
    <source>
        <dbReference type="Proteomes" id="UP000235371"/>
    </source>
</evidence>
<dbReference type="Pfam" id="PF00172">
    <property type="entry name" value="Zn_clus"/>
    <property type="match status" value="1"/>
</dbReference>
<evidence type="ECO:0000256" key="3">
    <source>
        <dbReference type="ARBA" id="ARBA00023163"/>
    </source>
</evidence>
<name>A0A2J6TGA2_9HELO</name>
<gene>
    <name evidence="7" type="ORF">K444DRAFT_361138</name>
</gene>